<evidence type="ECO:0000256" key="2">
    <source>
        <dbReference type="ARBA" id="ARBA00009261"/>
    </source>
</evidence>
<dbReference type="PANTHER" id="PTHR30330:SF3">
    <property type="entry name" value="TRANSCRIPTIONAL REGULATOR, LRP FAMILY"/>
    <property type="match status" value="1"/>
</dbReference>
<feature type="transmembrane region" description="Helical" evidence="8">
    <location>
        <begin position="350"/>
        <end position="370"/>
    </location>
</feature>
<comment type="subcellular location">
    <subcellularLocation>
        <location evidence="1 8">Cell membrane</location>
        <topology evidence="1 8">Multi-pass membrane protein</topology>
    </subcellularLocation>
</comment>
<comment type="similarity">
    <text evidence="2 8">Belongs to the alanine or glycine:cation symporter (AGCS) (TC 2.A.25) family.</text>
</comment>
<feature type="transmembrane region" description="Helical" evidence="8">
    <location>
        <begin position="141"/>
        <end position="165"/>
    </location>
</feature>
<evidence type="ECO:0000256" key="6">
    <source>
        <dbReference type="ARBA" id="ARBA00022989"/>
    </source>
</evidence>
<proteinExistence type="inferred from homology"/>
<protein>
    <submittedName>
        <fullName evidence="9">Amino acid carrier protein</fullName>
    </submittedName>
</protein>
<dbReference type="RefSeq" id="WP_021914600.1">
    <property type="nucleotide sequence ID" value="NZ_JAJEQF010000001.1"/>
</dbReference>
<keyword evidence="5 8" id="KW-0812">Transmembrane</keyword>
<dbReference type="PANTHER" id="PTHR30330">
    <property type="entry name" value="AGSS FAMILY TRANSPORTER, SODIUM-ALANINE"/>
    <property type="match status" value="1"/>
</dbReference>
<evidence type="ECO:0000256" key="8">
    <source>
        <dbReference type="RuleBase" id="RU363064"/>
    </source>
</evidence>
<feature type="transmembrane region" description="Helical" evidence="8">
    <location>
        <begin position="177"/>
        <end position="196"/>
    </location>
</feature>
<feature type="transmembrane region" description="Helical" evidence="8">
    <location>
        <begin position="91"/>
        <end position="112"/>
    </location>
</feature>
<evidence type="ECO:0000313" key="10">
    <source>
        <dbReference type="Proteomes" id="UP001199355"/>
    </source>
</evidence>
<dbReference type="NCBIfam" id="TIGR00835">
    <property type="entry name" value="agcS"/>
    <property type="match status" value="1"/>
</dbReference>
<feature type="transmembrane region" description="Helical" evidence="8">
    <location>
        <begin position="295"/>
        <end position="317"/>
    </location>
</feature>
<evidence type="ECO:0000256" key="7">
    <source>
        <dbReference type="ARBA" id="ARBA00023136"/>
    </source>
</evidence>
<evidence type="ECO:0000256" key="4">
    <source>
        <dbReference type="ARBA" id="ARBA00022475"/>
    </source>
</evidence>
<keyword evidence="7 8" id="KW-0472">Membrane</keyword>
<gene>
    <name evidence="9" type="ORF">LKD45_01010</name>
</gene>
<keyword evidence="6 8" id="KW-1133">Transmembrane helix</keyword>
<feature type="transmembrane region" description="Helical" evidence="8">
    <location>
        <begin position="382"/>
        <end position="406"/>
    </location>
</feature>
<sequence length="437" mass="46577">MERFNDAVRTVCDLLWNFPMLVLLAGTHLYFTIRLGFIQRKLPDGLRRSLSSAGSGGLSPYEALSTALAATIGTGNIIGISSAIALGGPGAVFWCWISGFFGMATCYAESVLSAACRKKRADGSFYGGPMYVMEQLLHNRLLAVLFSVFTVLAALCVGSGVQAHSLTAVISRRLPVSVHWIGIAAALLAGSILIGGAKKTAKVCTCLVPVMSVLYLGSCLFLLVKNAAWIPAALQAIFVSAFSKKAVIGGIAGTAVKMAVRTGMAKGLFTNEAGMGSMPMTAAAAEGLSTRDQGLVSMTGVFWDTLVMCAVTALAILSDMVKNAAPYRAAAVDEYCFVAFSNLPVAGEDLLSLCLVLFAFATIIGWSFYGECAARYLWGERGVTVFQVIYMVFVYLGSVCSLELVWNLSDLCNACMAVPNLWCLWKLKELIVEKTRN</sequence>
<comment type="caution">
    <text evidence="9">The sequence shown here is derived from an EMBL/GenBank/DDBJ whole genome shotgun (WGS) entry which is preliminary data.</text>
</comment>
<keyword evidence="10" id="KW-1185">Reference proteome</keyword>
<dbReference type="PRINTS" id="PR00175">
    <property type="entry name" value="NAALASMPORT"/>
</dbReference>
<name>A0AAE3AT37_9FIRM</name>
<dbReference type="GO" id="GO:0005283">
    <property type="term" value="F:amino acid:sodium symporter activity"/>
    <property type="evidence" value="ECO:0007669"/>
    <property type="project" value="InterPro"/>
</dbReference>
<dbReference type="Pfam" id="PF01235">
    <property type="entry name" value="Na_Ala_symp"/>
    <property type="match status" value="1"/>
</dbReference>
<organism evidence="9 10">
    <name type="scientific">Gallintestinimicrobium propionicum</name>
    <dbReference type="NCBI Taxonomy" id="2981770"/>
    <lineage>
        <taxon>Bacteria</taxon>
        <taxon>Bacillati</taxon>
        <taxon>Bacillota</taxon>
        <taxon>Clostridia</taxon>
        <taxon>Lachnospirales</taxon>
        <taxon>Lachnospiraceae</taxon>
        <taxon>Gallintestinimicrobium</taxon>
    </lineage>
</organism>
<feature type="transmembrane region" description="Helical" evidence="8">
    <location>
        <begin position="203"/>
        <end position="224"/>
    </location>
</feature>
<keyword evidence="8" id="KW-0769">Symport</keyword>
<feature type="transmembrane region" description="Helical" evidence="8">
    <location>
        <begin position="14"/>
        <end position="37"/>
    </location>
</feature>
<dbReference type="AlphaFoldDB" id="A0AAE3AT37"/>
<evidence type="ECO:0000313" key="9">
    <source>
        <dbReference type="EMBL" id="MCC2166286.1"/>
    </source>
</evidence>
<dbReference type="GO" id="GO:0005886">
    <property type="term" value="C:plasma membrane"/>
    <property type="evidence" value="ECO:0007669"/>
    <property type="project" value="UniProtKB-SubCell"/>
</dbReference>
<feature type="transmembrane region" description="Helical" evidence="8">
    <location>
        <begin position="58"/>
        <end position="85"/>
    </location>
</feature>
<dbReference type="InterPro" id="IPR001463">
    <property type="entry name" value="Na/Ala_symport"/>
</dbReference>
<evidence type="ECO:0000256" key="5">
    <source>
        <dbReference type="ARBA" id="ARBA00022692"/>
    </source>
</evidence>
<dbReference type="EMBL" id="JAJEQF010000001">
    <property type="protein sequence ID" value="MCC2166286.1"/>
    <property type="molecule type" value="Genomic_DNA"/>
</dbReference>
<keyword evidence="3 8" id="KW-0813">Transport</keyword>
<reference evidence="9 10" key="1">
    <citation type="submission" date="2021-10" db="EMBL/GenBank/DDBJ databases">
        <title>Anaerobic single-cell dispensing facilitates the cultivation of human gut bacteria.</title>
        <authorList>
            <person name="Afrizal A."/>
        </authorList>
    </citation>
    <scope>NUCLEOTIDE SEQUENCE [LARGE SCALE GENOMIC DNA]</scope>
    <source>
        <strain evidence="9 10">CLA-AA-H244</strain>
    </source>
</reference>
<evidence type="ECO:0000256" key="3">
    <source>
        <dbReference type="ARBA" id="ARBA00022448"/>
    </source>
</evidence>
<accession>A0AAE3AT37</accession>
<dbReference type="Proteomes" id="UP001199355">
    <property type="component" value="Unassembled WGS sequence"/>
</dbReference>
<evidence type="ECO:0000256" key="1">
    <source>
        <dbReference type="ARBA" id="ARBA00004651"/>
    </source>
</evidence>
<keyword evidence="4 8" id="KW-1003">Cell membrane</keyword>